<reference evidence="3 4" key="1">
    <citation type="journal article" date="2019" name="Int. J. Syst. Evol. Microbiol.">
        <title>The Global Catalogue of Microorganisms (GCM) 10K type strain sequencing project: providing services to taxonomists for standard genome sequencing and annotation.</title>
        <authorList>
            <consortium name="The Broad Institute Genomics Platform"/>
            <consortium name="The Broad Institute Genome Sequencing Center for Infectious Disease"/>
            <person name="Wu L."/>
            <person name="Ma J."/>
        </authorList>
    </citation>
    <scope>NUCLEOTIDE SEQUENCE [LARGE SCALE GENOMIC DNA]</scope>
    <source>
        <strain evidence="3 4">JCM 14193</strain>
    </source>
</reference>
<dbReference type="InterPro" id="IPR019079">
    <property type="entry name" value="Capsule_synth_CapA"/>
</dbReference>
<dbReference type="CDD" id="cd07381">
    <property type="entry name" value="MPP_CapA"/>
    <property type="match status" value="1"/>
</dbReference>
<dbReference type="SUPFAM" id="SSF56300">
    <property type="entry name" value="Metallo-dependent phosphatases"/>
    <property type="match status" value="1"/>
</dbReference>
<protein>
    <submittedName>
        <fullName evidence="3">CapA family protein</fullName>
    </submittedName>
</protein>
<comment type="caution">
    <text evidence="3">The sequence shown here is derived from an EMBL/GenBank/DDBJ whole genome shotgun (WGS) entry which is preliminary data.</text>
</comment>
<accession>A0ABN0ZXD0</accession>
<comment type="similarity">
    <text evidence="1">Belongs to the CapA family.</text>
</comment>
<feature type="domain" description="Capsule synthesis protein CapA" evidence="2">
    <location>
        <begin position="57"/>
        <end position="301"/>
    </location>
</feature>
<dbReference type="InterPro" id="IPR029052">
    <property type="entry name" value="Metallo-depent_PP-like"/>
</dbReference>
<dbReference type="Gene3D" id="3.60.21.10">
    <property type="match status" value="1"/>
</dbReference>
<proteinExistence type="inferred from homology"/>
<dbReference type="PANTHER" id="PTHR33393">
    <property type="entry name" value="POLYGLUTAMINE SYNTHESIS ACCESSORY PROTEIN RV0574C-RELATED"/>
    <property type="match status" value="1"/>
</dbReference>
<name>A0ABN0ZXD0_9BACI</name>
<dbReference type="Pfam" id="PF09587">
    <property type="entry name" value="PGA_cap"/>
    <property type="match status" value="1"/>
</dbReference>
<organism evidence="3 4">
    <name type="scientific">Alkalibacillus silvisoli</name>
    <dbReference type="NCBI Taxonomy" id="392823"/>
    <lineage>
        <taxon>Bacteria</taxon>
        <taxon>Bacillati</taxon>
        <taxon>Bacillota</taxon>
        <taxon>Bacilli</taxon>
        <taxon>Bacillales</taxon>
        <taxon>Bacillaceae</taxon>
        <taxon>Alkalibacillus</taxon>
    </lineage>
</organism>
<dbReference type="PANTHER" id="PTHR33393:SF12">
    <property type="entry name" value="CAPSULE BIOSYNTHESIS PROTEIN CAPA"/>
    <property type="match status" value="1"/>
</dbReference>
<dbReference type="Proteomes" id="UP001500740">
    <property type="component" value="Unassembled WGS sequence"/>
</dbReference>
<evidence type="ECO:0000259" key="2">
    <source>
        <dbReference type="SMART" id="SM00854"/>
    </source>
</evidence>
<evidence type="ECO:0000313" key="4">
    <source>
        <dbReference type="Proteomes" id="UP001500740"/>
    </source>
</evidence>
<keyword evidence="4" id="KW-1185">Reference proteome</keyword>
<dbReference type="InterPro" id="IPR052169">
    <property type="entry name" value="CW_Biosynth-Accessory"/>
</dbReference>
<evidence type="ECO:0000256" key="1">
    <source>
        <dbReference type="ARBA" id="ARBA00005662"/>
    </source>
</evidence>
<gene>
    <name evidence="3" type="ORF">GCM10008935_17050</name>
</gene>
<evidence type="ECO:0000313" key="3">
    <source>
        <dbReference type="EMBL" id="GAA0462130.1"/>
    </source>
</evidence>
<dbReference type="SMART" id="SM00854">
    <property type="entry name" value="PGA_cap"/>
    <property type="match status" value="1"/>
</dbReference>
<dbReference type="RefSeq" id="WP_425541964.1">
    <property type="nucleotide sequence ID" value="NZ_BAAACZ010000011.1"/>
</dbReference>
<sequence>MRKIAVLSGISIISLFVLIMAMINPVNETDRSSVKVSSHQEIAHSVVDERTVNTSLTLNAVGDILIHDRVYDGAHTDDGFDFKSMLEPIKPYLEGGDLIFANQETILGGEEIGLSGYPTFNSPFEVGDALKYAGVDIVSIANNHTLDRGEEAVMNATNYLNDIGIDYVGGYQSDQDQQTKRVINKNGISVGFLAYTYGTNGIPIPDGKDYLVNLIDEQRIIEDIHNMQEETDFVIVSMHFGQEYQPLPNDEQIHLTELLTSEGADVILGHHPHVLQPIDWFSFNDQNQFVIYSLGNFLSGQRGLERKIGAISQVELTKEITKETISYDVVNAKVMPTYNYYEDHEDVLIDLQVMPLIEADEFDLDEAEKLFDDTVDHIKSFSSDVKIVPYFD</sequence>
<dbReference type="EMBL" id="BAAACZ010000011">
    <property type="protein sequence ID" value="GAA0462130.1"/>
    <property type="molecule type" value="Genomic_DNA"/>
</dbReference>